<feature type="region of interest" description="Disordered" evidence="1">
    <location>
        <begin position="81"/>
        <end position="120"/>
    </location>
</feature>
<sequence>MRYYVKVTKEVAEVITKAGVPLTMTHDGNCLLYQSEMNDVPGVNLSARAAYAGGALIEEYSALAEIDGSVATPAYCYTPVEYGGEGDTRNKDNGFGADMSDVSSESEVSTDKKESEVTNE</sequence>
<organism evidence="2">
    <name type="scientific">Myoviridae sp. ctkmZ20</name>
    <dbReference type="NCBI Taxonomy" id="2825166"/>
    <lineage>
        <taxon>Viruses</taxon>
        <taxon>Duplodnaviria</taxon>
        <taxon>Heunggongvirae</taxon>
        <taxon>Uroviricota</taxon>
        <taxon>Caudoviricetes</taxon>
    </lineage>
</organism>
<reference evidence="2" key="1">
    <citation type="journal article" date="2021" name="Proc. Natl. Acad. Sci. U.S.A.">
        <title>A Catalog of Tens of Thousands of Viruses from Human Metagenomes Reveals Hidden Associations with Chronic Diseases.</title>
        <authorList>
            <person name="Tisza M.J."/>
            <person name="Buck C.B."/>
        </authorList>
    </citation>
    <scope>NUCLEOTIDE SEQUENCE</scope>
    <source>
        <strain evidence="2">CtkmZ20</strain>
    </source>
</reference>
<feature type="compositionally biased region" description="Basic and acidic residues" evidence="1">
    <location>
        <begin position="109"/>
        <end position="120"/>
    </location>
</feature>
<protein>
    <submittedName>
        <fullName evidence="2">Uncharacterized protein</fullName>
    </submittedName>
</protein>
<name>A0A8S5NUW3_9CAUD</name>
<accession>A0A8S5NUW3</accession>
<proteinExistence type="predicted"/>
<evidence type="ECO:0000313" key="2">
    <source>
        <dbReference type="EMBL" id="DAD97867.1"/>
    </source>
</evidence>
<evidence type="ECO:0000256" key="1">
    <source>
        <dbReference type="SAM" id="MobiDB-lite"/>
    </source>
</evidence>
<dbReference type="EMBL" id="BK015248">
    <property type="protein sequence ID" value="DAD97867.1"/>
    <property type="molecule type" value="Genomic_DNA"/>
</dbReference>